<name>A0ABN3GNM7_9ACTN</name>
<evidence type="ECO:0000256" key="6">
    <source>
        <dbReference type="ARBA" id="ARBA00022500"/>
    </source>
</evidence>
<keyword evidence="5" id="KW-1003">Cell membrane</keyword>
<dbReference type="EMBL" id="BAAARV010000039">
    <property type="protein sequence ID" value="GAA2356641.1"/>
    <property type="molecule type" value="Genomic_DNA"/>
</dbReference>
<evidence type="ECO:0000313" key="12">
    <source>
        <dbReference type="EMBL" id="GAA2356641.1"/>
    </source>
</evidence>
<comment type="subcellular location">
    <subcellularLocation>
        <location evidence="1">Cell membrane</location>
        <topology evidence="1">Peripheral membrane protein</topology>
        <orientation evidence="1">Cytoplasmic side</orientation>
    </subcellularLocation>
</comment>
<keyword evidence="6" id="KW-0145">Chemotaxis</keyword>
<feature type="compositionally biased region" description="Basic and acidic residues" evidence="11">
    <location>
        <begin position="112"/>
        <end position="130"/>
    </location>
</feature>
<dbReference type="InterPro" id="IPR012823">
    <property type="entry name" value="Flagell_FliJ"/>
</dbReference>
<protein>
    <recommendedName>
        <fullName evidence="3">Flagellar FliJ protein</fullName>
    </recommendedName>
</protein>
<evidence type="ECO:0000256" key="3">
    <source>
        <dbReference type="ARBA" id="ARBA00020392"/>
    </source>
</evidence>
<organism evidence="12 13">
    <name type="scientific">Dactylosporangium salmoneum</name>
    <dbReference type="NCBI Taxonomy" id="53361"/>
    <lineage>
        <taxon>Bacteria</taxon>
        <taxon>Bacillati</taxon>
        <taxon>Actinomycetota</taxon>
        <taxon>Actinomycetes</taxon>
        <taxon>Micromonosporales</taxon>
        <taxon>Micromonosporaceae</taxon>
        <taxon>Dactylosporangium</taxon>
    </lineage>
</organism>
<accession>A0ABN3GNM7</accession>
<evidence type="ECO:0000256" key="4">
    <source>
        <dbReference type="ARBA" id="ARBA00022448"/>
    </source>
</evidence>
<proteinExistence type="inferred from homology"/>
<evidence type="ECO:0000256" key="1">
    <source>
        <dbReference type="ARBA" id="ARBA00004413"/>
    </source>
</evidence>
<gene>
    <name evidence="12" type="ORF">GCM10010170_049520</name>
</gene>
<evidence type="ECO:0000313" key="13">
    <source>
        <dbReference type="Proteomes" id="UP001501444"/>
    </source>
</evidence>
<keyword evidence="8" id="KW-0653">Protein transport</keyword>
<sequence>MAKNGFRLGAVLRARKAQEDLAKAAVVRARADATAAVQRVRARERDLDGRTVLGGASAAAFAATLTSRQALAGELAAAIALSQTADETVQERMRELTDAAVQRRTIEKLQERHDATRKRTEAAAEAKAVDDITTAGSYSNTVDPEGRP</sequence>
<dbReference type="InterPro" id="IPR053716">
    <property type="entry name" value="Flag_assembly_chemotaxis_eff"/>
</dbReference>
<evidence type="ECO:0000256" key="11">
    <source>
        <dbReference type="SAM" id="MobiDB-lite"/>
    </source>
</evidence>
<keyword evidence="9" id="KW-0472">Membrane</keyword>
<evidence type="ECO:0000256" key="9">
    <source>
        <dbReference type="ARBA" id="ARBA00023136"/>
    </source>
</evidence>
<comment type="caution">
    <text evidence="12">The sequence shown here is derived from an EMBL/GenBank/DDBJ whole genome shotgun (WGS) entry which is preliminary data.</text>
</comment>
<dbReference type="Pfam" id="PF02050">
    <property type="entry name" value="FliJ"/>
    <property type="match status" value="1"/>
</dbReference>
<keyword evidence="10" id="KW-1006">Bacterial flagellum protein export</keyword>
<keyword evidence="7" id="KW-1005">Bacterial flagellum biogenesis</keyword>
<evidence type="ECO:0000256" key="8">
    <source>
        <dbReference type="ARBA" id="ARBA00022927"/>
    </source>
</evidence>
<keyword evidence="4" id="KW-0813">Transport</keyword>
<evidence type="ECO:0000256" key="2">
    <source>
        <dbReference type="ARBA" id="ARBA00010004"/>
    </source>
</evidence>
<reference evidence="12 13" key="1">
    <citation type="journal article" date="2019" name="Int. J. Syst. Evol. Microbiol.">
        <title>The Global Catalogue of Microorganisms (GCM) 10K type strain sequencing project: providing services to taxonomists for standard genome sequencing and annotation.</title>
        <authorList>
            <consortium name="The Broad Institute Genomics Platform"/>
            <consortium name="The Broad Institute Genome Sequencing Center for Infectious Disease"/>
            <person name="Wu L."/>
            <person name="Ma J."/>
        </authorList>
    </citation>
    <scope>NUCLEOTIDE SEQUENCE [LARGE SCALE GENOMIC DNA]</scope>
    <source>
        <strain evidence="12 13">JCM 3272</strain>
    </source>
</reference>
<evidence type="ECO:0000256" key="7">
    <source>
        <dbReference type="ARBA" id="ARBA00022795"/>
    </source>
</evidence>
<evidence type="ECO:0000256" key="5">
    <source>
        <dbReference type="ARBA" id="ARBA00022475"/>
    </source>
</evidence>
<evidence type="ECO:0000256" key="10">
    <source>
        <dbReference type="ARBA" id="ARBA00023225"/>
    </source>
</evidence>
<keyword evidence="13" id="KW-1185">Reference proteome</keyword>
<comment type="similarity">
    <text evidence="2">Belongs to the FliJ family.</text>
</comment>
<dbReference type="RefSeq" id="WP_344614874.1">
    <property type="nucleotide sequence ID" value="NZ_BAAARV010000039.1"/>
</dbReference>
<dbReference type="Gene3D" id="1.10.287.1700">
    <property type="match status" value="1"/>
</dbReference>
<feature type="region of interest" description="Disordered" evidence="11">
    <location>
        <begin position="112"/>
        <end position="148"/>
    </location>
</feature>
<dbReference type="Proteomes" id="UP001501444">
    <property type="component" value="Unassembled WGS sequence"/>
</dbReference>